<proteinExistence type="predicted"/>
<accession>A0ABQ8GWB6</accession>
<gene>
    <name evidence="2" type="ORF">B0J12DRAFT_39238</name>
</gene>
<dbReference type="Proteomes" id="UP000774617">
    <property type="component" value="Unassembled WGS sequence"/>
</dbReference>
<reference evidence="2 3" key="1">
    <citation type="journal article" date="2021" name="Nat. Commun.">
        <title>Genetic determinants of endophytism in the Arabidopsis root mycobiome.</title>
        <authorList>
            <person name="Mesny F."/>
            <person name="Miyauchi S."/>
            <person name="Thiergart T."/>
            <person name="Pickel B."/>
            <person name="Atanasova L."/>
            <person name="Karlsson M."/>
            <person name="Huettel B."/>
            <person name="Barry K.W."/>
            <person name="Haridas S."/>
            <person name="Chen C."/>
            <person name="Bauer D."/>
            <person name="Andreopoulos W."/>
            <person name="Pangilinan J."/>
            <person name="LaButti K."/>
            <person name="Riley R."/>
            <person name="Lipzen A."/>
            <person name="Clum A."/>
            <person name="Drula E."/>
            <person name="Henrissat B."/>
            <person name="Kohler A."/>
            <person name="Grigoriev I.V."/>
            <person name="Martin F.M."/>
            <person name="Hacquard S."/>
        </authorList>
    </citation>
    <scope>NUCLEOTIDE SEQUENCE [LARGE SCALE GENOMIC DNA]</scope>
    <source>
        <strain evidence="2 3">MPI-SDFR-AT-0080</strain>
    </source>
</reference>
<organism evidence="2 3">
    <name type="scientific">Macrophomina phaseolina</name>
    <dbReference type="NCBI Taxonomy" id="35725"/>
    <lineage>
        <taxon>Eukaryota</taxon>
        <taxon>Fungi</taxon>
        <taxon>Dikarya</taxon>
        <taxon>Ascomycota</taxon>
        <taxon>Pezizomycotina</taxon>
        <taxon>Dothideomycetes</taxon>
        <taxon>Dothideomycetes incertae sedis</taxon>
        <taxon>Botryosphaeriales</taxon>
        <taxon>Botryosphaeriaceae</taxon>
        <taxon>Macrophomina</taxon>
    </lineage>
</organism>
<sequence>MSDGGSSGRELGCLQAHRLRNPIPISARSTHSRLEAEDVFAGRPSAELASHGAASQSDPWSLRDEWEGVPRGNQEQPPARPLQHIARTIETHPTAVARKKSNLIVNIISVIAASQASRDSAARRHRAGPSSTLNHLSRSIPRAGVGGTSHCPPSPVRATPASRPTLVPSHRAFFRAACAPADSPVPATMARESPMRGLISHGHRAGTSTSASGLLLVTTCYGSAPLLAGALDQQPLPRHLIAGDKVTAPTPRLWKGAPSAPACL</sequence>
<evidence type="ECO:0000256" key="1">
    <source>
        <dbReference type="SAM" id="MobiDB-lite"/>
    </source>
</evidence>
<dbReference type="EMBL" id="JAGTJR010000001">
    <property type="protein sequence ID" value="KAH7065535.1"/>
    <property type="molecule type" value="Genomic_DNA"/>
</dbReference>
<keyword evidence="3" id="KW-1185">Reference proteome</keyword>
<evidence type="ECO:0000313" key="2">
    <source>
        <dbReference type="EMBL" id="KAH7065535.1"/>
    </source>
</evidence>
<evidence type="ECO:0000313" key="3">
    <source>
        <dbReference type="Proteomes" id="UP000774617"/>
    </source>
</evidence>
<feature type="region of interest" description="Disordered" evidence="1">
    <location>
        <begin position="43"/>
        <end position="80"/>
    </location>
</feature>
<comment type="caution">
    <text evidence="2">The sequence shown here is derived from an EMBL/GenBank/DDBJ whole genome shotgun (WGS) entry which is preliminary data.</text>
</comment>
<protein>
    <submittedName>
        <fullName evidence="2">Uncharacterized protein</fullName>
    </submittedName>
</protein>
<feature type="region of interest" description="Disordered" evidence="1">
    <location>
        <begin position="115"/>
        <end position="162"/>
    </location>
</feature>
<name>A0ABQ8GWB6_9PEZI</name>